<gene>
    <name evidence="1" type="ORF">CFP56_044000</name>
</gene>
<dbReference type="AlphaFoldDB" id="A0AAW0LIA1"/>
<reference evidence="1 2" key="1">
    <citation type="journal article" date="2018" name="Sci. Data">
        <title>The draft genome sequence of cork oak.</title>
        <authorList>
            <person name="Ramos A.M."/>
            <person name="Usie A."/>
            <person name="Barbosa P."/>
            <person name="Barros P.M."/>
            <person name="Capote T."/>
            <person name="Chaves I."/>
            <person name="Simoes F."/>
            <person name="Abreu I."/>
            <person name="Carrasquinho I."/>
            <person name="Faro C."/>
            <person name="Guimaraes J.B."/>
            <person name="Mendonca D."/>
            <person name="Nobrega F."/>
            <person name="Rodrigues L."/>
            <person name="Saibo N.J.M."/>
            <person name="Varela M.C."/>
            <person name="Egas C."/>
            <person name="Matos J."/>
            <person name="Miguel C.M."/>
            <person name="Oliveira M.M."/>
            <person name="Ricardo C.P."/>
            <person name="Goncalves S."/>
        </authorList>
    </citation>
    <scope>NUCLEOTIDE SEQUENCE [LARGE SCALE GENOMIC DNA]</scope>
    <source>
        <strain evidence="2">cv. HL8</strain>
    </source>
</reference>
<dbReference type="EMBL" id="PKMF04000097">
    <property type="protein sequence ID" value="KAK7850639.1"/>
    <property type="molecule type" value="Genomic_DNA"/>
</dbReference>
<proteinExistence type="predicted"/>
<comment type="caution">
    <text evidence="1">The sequence shown here is derived from an EMBL/GenBank/DDBJ whole genome shotgun (WGS) entry which is preliminary data.</text>
</comment>
<evidence type="ECO:0000313" key="2">
    <source>
        <dbReference type="Proteomes" id="UP000237347"/>
    </source>
</evidence>
<dbReference type="Proteomes" id="UP000237347">
    <property type="component" value="Unassembled WGS sequence"/>
</dbReference>
<accession>A0AAW0LIA1</accession>
<organism evidence="1 2">
    <name type="scientific">Quercus suber</name>
    <name type="common">Cork oak</name>
    <dbReference type="NCBI Taxonomy" id="58331"/>
    <lineage>
        <taxon>Eukaryota</taxon>
        <taxon>Viridiplantae</taxon>
        <taxon>Streptophyta</taxon>
        <taxon>Embryophyta</taxon>
        <taxon>Tracheophyta</taxon>
        <taxon>Spermatophyta</taxon>
        <taxon>Magnoliopsida</taxon>
        <taxon>eudicotyledons</taxon>
        <taxon>Gunneridae</taxon>
        <taxon>Pentapetalae</taxon>
        <taxon>rosids</taxon>
        <taxon>fabids</taxon>
        <taxon>Fagales</taxon>
        <taxon>Fagaceae</taxon>
        <taxon>Quercus</taxon>
    </lineage>
</organism>
<sequence>MAVASTVPSLTPLIHWHESSTSLNMASTTKELPHCSSHISAETTFRILKKISQICDGRHPWNKPLLQAIHNEYRKIDNKGSLETHLVDVKIHTLHNLILRCHNTAGALSECCKNLFLREIPTLINVDLPLPCGFIPSHHCKNSLNKRKLQRIESHFLDFLHNLFKSNWICHSNTMLLFK</sequence>
<evidence type="ECO:0000313" key="1">
    <source>
        <dbReference type="EMBL" id="KAK7850639.1"/>
    </source>
</evidence>
<protein>
    <submittedName>
        <fullName evidence="1">Uncharacterized protein</fullName>
    </submittedName>
</protein>
<keyword evidence="2" id="KW-1185">Reference proteome</keyword>
<name>A0AAW0LIA1_QUESU</name>